<organism evidence="1 2">
    <name type="scientific">Brassica carinata</name>
    <name type="common">Ethiopian mustard</name>
    <name type="synonym">Abyssinian cabbage</name>
    <dbReference type="NCBI Taxonomy" id="52824"/>
    <lineage>
        <taxon>Eukaryota</taxon>
        <taxon>Viridiplantae</taxon>
        <taxon>Streptophyta</taxon>
        <taxon>Embryophyta</taxon>
        <taxon>Tracheophyta</taxon>
        <taxon>Spermatophyta</taxon>
        <taxon>Magnoliopsida</taxon>
        <taxon>eudicotyledons</taxon>
        <taxon>Gunneridae</taxon>
        <taxon>Pentapetalae</taxon>
        <taxon>rosids</taxon>
        <taxon>malvids</taxon>
        <taxon>Brassicales</taxon>
        <taxon>Brassicaceae</taxon>
        <taxon>Brassiceae</taxon>
        <taxon>Brassica</taxon>
    </lineage>
</organism>
<gene>
    <name evidence="1" type="ORF">Bca52824_016199</name>
</gene>
<keyword evidence="2" id="KW-1185">Reference proteome</keyword>
<evidence type="ECO:0000313" key="1">
    <source>
        <dbReference type="EMBL" id="KAG2322986.1"/>
    </source>
</evidence>
<proteinExistence type="predicted"/>
<reference evidence="1 2" key="1">
    <citation type="submission" date="2020-02" db="EMBL/GenBank/DDBJ databases">
        <authorList>
            <person name="Ma Q."/>
            <person name="Huang Y."/>
            <person name="Song X."/>
            <person name="Pei D."/>
        </authorList>
    </citation>
    <scope>NUCLEOTIDE SEQUENCE [LARGE SCALE GENOMIC DNA]</scope>
    <source>
        <strain evidence="1">Sxm20200214</strain>
        <tissue evidence="1">Leaf</tissue>
    </source>
</reference>
<evidence type="ECO:0000313" key="2">
    <source>
        <dbReference type="Proteomes" id="UP000886595"/>
    </source>
</evidence>
<dbReference type="EMBL" id="JAAMPC010000003">
    <property type="protein sequence ID" value="KAG2322986.1"/>
    <property type="molecule type" value="Genomic_DNA"/>
</dbReference>
<name>A0A8X7W3I9_BRACI</name>
<dbReference type="Proteomes" id="UP000886595">
    <property type="component" value="Unassembled WGS sequence"/>
</dbReference>
<comment type="caution">
    <text evidence="1">The sequence shown here is derived from an EMBL/GenBank/DDBJ whole genome shotgun (WGS) entry which is preliminary data.</text>
</comment>
<sequence length="107" mass="12185">MDEQLTDEELSDTDEKLMVENESEEDELIEPILGDKARHGIGLERMRIPYSGLPGFHYTTRRHVRVQLLGIDSGDLELHLRYSIVETRAITIGCETAAMRLARRSSS</sequence>
<accession>A0A8X7W3I9</accession>
<dbReference type="AlphaFoldDB" id="A0A8X7W3I9"/>
<protein>
    <submittedName>
        <fullName evidence="1">Uncharacterized protein</fullName>
    </submittedName>
</protein>